<feature type="transmembrane region" description="Helical" evidence="1">
    <location>
        <begin position="57"/>
        <end position="85"/>
    </location>
</feature>
<name>A0ABP4T6M0_9MICO</name>
<sequence>MTERSNAPHDPLDGLLDDAGPVTTVVSDAIEDELARMSVAARTDHRPARAGRGFTRAAAIGVAAVVLLGGAGAAAASTWGLVPWWQQNSPDSFSVTLPSGVNCEFQVIGNLQGPTPAISEETAAYLRSVDIATILDVDAEIQKQRMAPPSVARVDGKDIQVGYGTENYPSPDVEYYLAVPAAVTTAVAAELQRNGYGVGPEDFSWQSEASCPGMQW</sequence>
<gene>
    <name evidence="2" type="ORF">GCM10009807_28790</name>
</gene>
<evidence type="ECO:0000256" key="1">
    <source>
        <dbReference type="SAM" id="Phobius"/>
    </source>
</evidence>
<protein>
    <submittedName>
        <fullName evidence="2">Uncharacterized protein</fullName>
    </submittedName>
</protein>
<organism evidence="2 3">
    <name type="scientific">Microbacterium lacus</name>
    <dbReference type="NCBI Taxonomy" id="415217"/>
    <lineage>
        <taxon>Bacteria</taxon>
        <taxon>Bacillati</taxon>
        <taxon>Actinomycetota</taxon>
        <taxon>Actinomycetes</taxon>
        <taxon>Micrococcales</taxon>
        <taxon>Microbacteriaceae</taxon>
        <taxon>Microbacterium</taxon>
    </lineage>
</organism>
<dbReference type="EMBL" id="BAAAPK010000001">
    <property type="protein sequence ID" value="GAA1683194.1"/>
    <property type="molecule type" value="Genomic_DNA"/>
</dbReference>
<accession>A0ABP4T6M0</accession>
<comment type="caution">
    <text evidence="2">The sequence shown here is derived from an EMBL/GenBank/DDBJ whole genome shotgun (WGS) entry which is preliminary data.</text>
</comment>
<keyword evidence="1" id="KW-0812">Transmembrane</keyword>
<dbReference type="Proteomes" id="UP001500596">
    <property type="component" value="Unassembled WGS sequence"/>
</dbReference>
<reference evidence="3" key="1">
    <citation type="journal article" date="2019" name="Int. J. Syst. Evol. Microbiol.">
        <title>The Global Catalogue of Microorganisms (GCM) 10K type strain sequencing project: providing services to taxonomists for standard genome sequencing and annotation.</title>
        <authorList>
            <consortium name="The Broad Institute Genomics Platform"/>
            <consortium name="The Broad Institute Genome Sequencing Center for Infectious Disease"/>
            <person name="Wu L."/>
            <person name="Ma J."/>
        </authorList>
    </citation>
    <scope>NUCLEOTIDE SEQUENCE [LARGE SCALE GENOMIC DNA]</scope>
    <source>
        <strain evidence="3">JCM 15575</strain>
    </source>
</reference>
<evidence type="ECO:0000313" key="3">
    <source>
        <dbReference type="Proteomes" id="UP001500596"/>
    </source>
</evidence>
<keyword evidence="1" id="KW-0472">Membrane</keyword>
<dbReference type="RefSeq" id="WP_344055575.1">
    <property type="nucleotide sequence ID" value="NZ_BAAAPK010000001.1"/>
</dbReference>
<keyword evidence="1" id="KW-1133">Transmembrane helix</keyword>
<keyword evidence="3" id="KW-1185">Reference proteome</keyword>
<proteinExistence type="predicted"/>
<evidence type="ECO:0000313" key="2">
    <source>
        <dbReference type="EMBL" id="GAA1683194.1"/>
    </source>
</evidence>